<reference evidence="1 2" key="1">
    <citation type="submission" date="2020-05" db="EMBL/GenBank/DDBJ databases">
        <title>Whole genome sequencing and identification of novel metabolites from Paenibacillus alvei strain JR949.</title>
        <authorList>
            <person name="Rajendhran J."/>
            <person name="Sree Pranav P."/>
            <person name="Mahalakshmi B."/>
            <person name="Karthikeyan R."/>
        </authorList>
    </citation>
    <scope>NUCLEOTIDE SEQUENCE [LARGE SCALE GENOMIC DNA]</scope>
    <source>
        <strain evidence="1 2">JR949</strain>
    </source>
</reference>
<dbReference type="Gene3D" id="3.90.1200.10">
    <property type="match status" value="1"/>
</dbReference>
<dbReference type="GO" id="GO:0019748">
    <property type="term" value="P:secondary metabolic process"/>
    <property type="evidence" value="ECO:0007669"/>
    <property type="project" value="InterPro"/>
</dbReference>
<evidence type="ECO:0000313" key="2">
    <source>
        <dbReference type="Proteomes" id="UP000552038"/>
    </source>
</evidence>
<comment type="caution">
    <text evidence="1">The sequence shown here is derived from an EMBL/GenBank/DDBJ whole genome shotgun (WGS) entry which is preliminary data.</text>
</comment>
<gene>
    <name evidence="1" type="ORF">HMI46_14140</name>
</gene>
<sequence length="305" mass="34874">MECLSSVFTQEQIDTIVKRFGNTFYEQMLCHIDDYAEKWSLSSLQLIPSFSANVVFTCYSEQFGHGVLKIGQPSETIWTEVSTMRQYDGQRFCKVYGADYDKGVILLERLQPGTTLRDEHSLQRRLDVFCSLYSNLHIAAVEAEKFPTYIGWVERITDYMSQRHDCPELTSHMQRAKEICLSIASNYSQNLLLHGDLHHDNMLLGSNGEYLMIDPKGVIGDPVFDIPRFILNEFDESITEDLYEKIDEIIGILTKKLSIPNDVIRKCLYVETAMGMCWCVESGATPAEYAHLLKAVSFAEAIMKK</sequence>
<dbReference type="InterPro" id="IPR006748">
    <property type="entry name" value="NH2Glyco/OHUrea_AB-resist_kin"/>
</dbReference>
<organism evidence="1 2">
    <name type="scientific">Paenibacillus alvei</name>
    <name type="common">Bacillus alvei</name>
    <dbReference type="NCBI Taxonomy" id="44250"/>
    <lineage>
        <taxon>Bacteria</taxon>
        <taxon>Bacillati</taxon>
        <taxon>Bacillota</taxon>
        <taxon>Bacilli</taxon>
        <taxon>Bacillales</taxon>
        <taxon>Paenibacillaceae</taxon>
        <taxon>Paenibacillus</taxon>
    </lineage>
</organism>
<dbReference type="Pfam" id="PF04655">
    <property type="entry name" value="APH_6_hur"/>
    <property type="match status" value="1"/>
</dbReference>
<dbReference type="Proteomes" id="UP000552038">
    <property type="component" value="Unassembled WGS sequence"/>
</dbReference>
<name>A0AAP7DIH2_PAEAL</name>
<dbReference type="AlphaFoldDB" id="A0AAP7DIH2"/>
<accession>A0AAP7DIH2</accession>
<dbReference type="GO" id="GO:0016773">
    <property type="term" value="F:phosphotransferase activity, alcohol group as acceptor"/>
    <property type="evidence" value="ECO:0007669"/>
    <property type="project" value="InterPro"/>
</dbReference>
<proteinExistence type="predicted"/>
<protein>
    <submittedName>
        <fullName evidence="1">Phosphotransferase</fullName>
    </submittedName>
</protein>
<dbReference type="SUPFAM" id="SSF56112">
    <property type="entry name" value="Protein kinase-like (PK-like)"/>
    <property type="match status" value="1"/>
</dbReference>
<dbReference type="EMBL" id="JABFOR010000016">
    <property type="protein sequence ID" value="NOJ71693.1"/>
    <property type="molecule type" value="Genomic_DNA"/>
</dbReference>
<evidence type="ECO:0000313" key="1">
    <source>
        <dbReference type="EMBL" id="NOJ71693.1"/>
    </source>
</evidence>
<dbReference type="InterPro" id="IPR011009">
    <property type="entry name" value="Kinase-like_dom_sf"/>
</dbReference>